<evidence type="ECO:0000256" key="3">
    <source>
        <dbReference type="ARBA" id="ARBA00022475"/>
    </source>
</evidence>
<evidence type="ECO:0000256" key="7">
    <source>
        <dbReference type="RuleBase" id="RU367016"/>
    </source>
</evidence>
<comment type="similarity">
    <text evidence="2 7">Belongs to the DedA family.</text>
</comment>
<evidence type="ECO:0000313" key="9">
    <source>
        <dbReference type="EMBL" id="KAA1039566.1"/>
    </source>
</evidence>
<feature type="transmembrane region" description="Helical" evidence="7">
    <location>
        <begin position="152"/>
        <end position="174"/>
    </location>
</feature>
<keyword evidence="3 7" id="KW-1003">Cell membrane</keyword>
<organism evidence="9 10">
    <name type="scientific">Macrococcus equipercicus</name>
    <dbReference type="NCBI Taxonomy" id="69967"/>
    <lineage>
        <taxon>Bacteria</taxon>
        <taxon>Bacillati</taxon>
        <taxon>Bacillota</taxon>
        <taxon>Bacilli</taxon>
        <taxon>Bacillales</taxon>
        <taxon>Staphylococcaceae</taxon>
        <taxon>Macrococcus</taxon>
    </lineage>
</organism>
<evidence type="ECO:0000256" key="6">
    <source>
        <dbReference type="ARBA" id="ARBA00023136"/>
    </source>
</evidence>
<dbReference type="Proteomes" id="UP000295735">
    <property type="component" value="Unassembled WGS sequence"/>
</dbReference>
<gene>
    <name evidence="9" type="ORF">ERX35_005685</name>
</gene>
<feature type="domain" description="VTT" evidence="8">
    <location>
        <begin position="46"/>
        <end position="172"/>
    </location>
</feature>
<sequence length="215" mass="23788">MTYLLDLMLHIDQYLVNLVKDYGVLTYAILFLMIFIETGLVVMPFLPGDSLLFAAAALAPQGALNIVLLFIICTLAAVIGDTVNYQIGKYAGLGITKSRNAGRFIKGEHLEKATRFFNAYGGKTIIMARFMPFIRTFIPFVAGASHMQYRYFLTYNIIGALLWVSICLGLGYFFGNIPVVKNNFEIVLIVIVLISVLPAVISGISAWLGSRKQSE</sequence>
<keyword evidence="6 7" id="KW-0472">Membrane</keyword>
<keyword evidence="5 7" id="KW-1133">Transmembrane helix</keyword>
<evidence type="ECO:0000259" key="8">
    <source>
        <dbReference type="Pfam" id="PF09335"/>
    </source>
</evidence>
<dbReference type="PANTHER" id="PTHR30353">
    <property type="entry name" value="INNER MEMBRANE PROTEIN DEDA-RELATED"/>
    <property type="match status" value="1"/>
</dbReference>
<reference evidence="9 10" key="1">
    <citation type="submission" date="2019-09" db="EMBL/GenBank/DDBJ databases">
        <authorList>
            <person name="Mazhar S."/>
            <person name="Altermann E."/>
            <person name="Hill C."/>
            <person name="Mcauliffe O."/>
        </authorList>
    </citation>
    <scope>NUCLEOTIDE SEQUENCE [LARGE SCALE GENOMIC DNA]</scope>
    <source>
        <strain evidence="9 10">ATCC 51831</strain>
    </source>
</reference>
<feature type="transmembrane region" description="Helical" evidence="7">
    <location>
        <begin position="52"/>
        <end position="79"/>
    </location>
</feature>
<evidence type="ECO:0000256" key="2">
    <source>
        <dbReference type="ARBA" id="ARBA00010792"/>
    </source>
</evidence>
<evidence type="ECO:0000256" key="1">
    <source>
        <dbReference type="ARBA" id="ARBA00004651"/>
    </source>
</evidence>
<accession>A0ABQ6R8S1</accession>
<evidence type="ECO:0000256" key="4">
    <source>
        <dbReference type="ARBA" id="ARBA00022692"/>
    </source>
</evidence>
<comment type="caution">
    <text evidence="9">The sequence shown here is derived from an EMBL/GenBank/DDBJ whole genome shotgun (WGS) entry which is preliminary data.</text>
</comment>
<evidence type="ECO:0000313" key="10">
    <source>
        <dbReference type="Proteomes" id="UP000295735"/>
    </source>
</evidence>
<dbReference type="Pfam" id="PF09335">
    <property type="entry name" value="VTT_dom"/>
    <property type="match status" value="1"/>
</dbReference>
<dbReference type="InterPro" id="IPR032816">
    <property type="entry name" value="VTT_dom"/>
</dbReference>
<protein>
    <submittedName>
        <fullName evidence="9">Cytochrome O ubiquinol oxidase</fullName>
    </submittedName>
</protein>
<dbReference type="EMBL" id="SCWC02000003">
    <property type="protein sequence ID" value="KAA1039566.1"/>
    <property type="molecule type" value="Genomic_DNA"/>
</dbReference>
<proteinExistence type="inferred from homology"/>
<dbReference type="InterPro" id="IPR032818">
    <property type="entry name" value="DedA-like"/>
</dbReference>
<keyword evidence="4 7" id="KW-0812">Transmembrane</keyword>
<evidence type="ECO:0000256" key="5">
    <source>
        <dbReference type="ARBA" id="ARBA00022989"/>
    </source>
</evidence>
<feature type="transmembrane region" description="Helical" evidence="7">
    <location>
        <begin position="24"/>
        <end position="46"/>
    </location>
</feature>
<feature type="transmembrane region" description="Helical" evidence="7">
    <location>
        <begin position="186"/>
        <end position="209"/>
    </location>
</feature>
<name>A0ABQ6R8S1_9STAP</name>
<comment type="subcellular location">
    <subcellularLocation>
        <location evidence="1 7">Cell membrane</location>
        <topology evidence="1 7">Multi-pass membrane protein</topology>
    </subcellularLocation>
</comment>
<keyword evidence="10" id="KW-1185">Reference proteome</keyword>
<dbReference type="PANTHER" id="PTHR30353:SF0">
    <property type="entry name" value="TRANSMEMBRANE PROTEIN"/>
    <property type="match status" value="1"/>
</dbReference>